<proteinExistence type="predicted"/>
<evidence type="ECO:0000313" key="2">
    <source>
        <dbReference type="Proteomes" id="UP001055879"/>
    </source>
</evidence>
<evidence type="ECO:0000313" key="1">
    <source>
        <dbReference type="EMBL" id="KAI3745756.1"/>
    </source>
</evidence>
<keyword evidence="2" id="KW-1185">Reference proteome</keyword>
<gene>
    <name evidence="1" type="ORF">L6452_08163</name>
</gene>
<reference evidence="1 2" key="2">
    <citation type="journal article" date="2022" name="Mol. Ecol. Resour.">
        <title>The genomes of chicory, endive, great burdock and yacon provide insights into Asteraceae paleo-polyploidization history and plant inulin production.</title>
        <authorList>
            <person name="Fan W."/>
            <person name="Wang S."/>
            <person name="Wang H."/>
            <person name="Wang A."/>
            <person name="Jiang F."/>
            <person name="Liu H."/>
            <person name="Zhao H."/>
            <person name="Xu D."/>
            <person name="Zhang Y."/>
        </authorList>
    </citation>
    <scope>NUCLEOTIDE SEQUENCE [LARGE SCALE GENOMIC DNA]</scope>
    <source>
        <strain evidence="2">cv. Niubang</strain>
    </source>
</reference>
<sequence>MLVTNECELLDSGMNDLFTKTKVLYLRVDGINDLGDGLGTSLHNLRVLHICECTKLRYLFTIRVANALKQLESLIIDQCGMLETLVDSHENCEVEVIKFPALKFLLLKELPMLMSLCKGGNVLELPQLEELKLKSLPNFTSIYQHFLKKEATASKLKTLHINDMEKLKEIWPSQLSNNDQVISSQLKEIRVEGCDSLVNLFPSNPMSSLHHLEELTVKDCSSIDVIFNIDLGSSSSSSSSCVVAEIEEEANSSNLRYIQVDGCEELREVWRVKGVNDDLPILGFQNVECVEIKFCKRLRNVFTPTTSNFDMKAVTKILLNDRVREEYKSTNWLIDLIRKSHLTPRLAARPYEMVESSQVEETNVVAFPSYLIHTFPYLRTLDIIGFKRMEVVFEIESSNSRKLTTTLNNQQPPVLPHLKDLYLFGMERMTHLWKYDWNQFLTARQGPISSSFPQLASIRVESCNRIKYLFSPLIAKLLSNLSSIAIYRCDAIEKVVSTIDNEYEEIATSIFSYTNANFFPHLDVIDLYGLKSLRCIDGIGANRLNSLSATSIDDKFQCSQLDVTYSSFCRYLKTIKINRCDALLNVIPSHAVGQMPKLEEVRISYCNSLREIFETEGVNKDVGDKASIGEGSGDQMDSARLTNATLLELSNLKILLIEGCNSLKYIFTSSTLESLKKLQELRIKDCSVIQVIVKQEDNGLIMASKDVVFPRLKSLTLGKLEKLTSFFLGKNDFRWPLLDKVEIYGCPQMMIFTPGRSMAPKLKYINTWFGKHSLECGLNFDWTNAPLEQNQLYNSSMCSTSETTEYLQFPWSFSNLIEVDASSSHELRWKKTIFPSIDELVKEENVGDIEEADKVNDETQSADDVKLLISKKKQVKSMDHPPTSSSSCIWKINFSNLTKVSLQNCHYLEHVFSYGMTGSLVQLQELHISHCPNMKVIVEQVQDSETEANEVVSFPCLNSLRLTYLKSLKGFCLGSDQAFQWPSLTTLEIIDCTRMTVFTNGQSTTPKLKVIRTRFGLWDATEDLNSFIRTKILQEEY</sequence>
<organism evidence="1 2">
    <name type="scientific">Arctium lappa</name>
    <name type="common">Greater burdock</name>
    <name type="synonym">Lappa major</name>
    <dbReference type="NCBI Taxonomy" id="4217"/>
    <lineage>
        <taxon>Eukaryota</taxon>
        <taxon>Viridiplantae</taxon>
        <taxon>Streptophyta</taxon>
        <taxon>Embryophyta</taxon>
        <taxon>Tracheophyta</taxon>
        <taxon>Spermatophyta</taxon>
        <taxon>Magnoliopsida</taxon>
        <taxon>eudicotyledons</taxon>
        <taxon>Gunneridae</taxon>
        <taxon>Pentapetalae</taxon>
        <taxon>asterids</taxon>
        <taxon>campanulids</taxon>
        <taxon>Asterales</taxon>
        <taxon>Asteraceae</taxon>
        <taxon>Carduoideae</taxon>
        <taxon>Cardueae</taxon>
        <taxon>Arctiinae</taxon>
        <taxon>Arctium</taxon>
    </lineage>
</organism>
<reference evidence="2" key="1">
    <citation type="journal article" date="2022" name="Mol. Ecol. Resour.">
        <title>The genomes of chicory, endive, great burdock and yacon provide insights into Asteraceae palaeo-polyploidization history and plant inulin production.</title>
        <authorList>
            <person name="Fan W."/>
            <person name="Wang S."/>
            <person name="Wang H."/>
            <person name="Wang A."/>
            <person name="Jiang F."/>
            <person name="Liu H."/>
            <person name="Zhao H."/>
            <person name="Xu D."/>
            <person name="Zhang Y."/>
        </authorList>
    </citation>
    <scope>NUCLEOTIDE SEQUENCE [LARGE SCALE GENOMIC DNA]</scope>
    <source>
        <strain evidence="2">cv. Niubang</strain>
    </source>
</reference>
<dbReference type="Proteomes" id="UP001055879">
    <property type="component" value="Linkage Group LG03"/>
</dbReference>
<comment type="caution">
    <text evidence="1">The sequence shown here is derived from an EMBL/GenBank/DDBJ whole genome shotgun (WGS) entry which is preliminary data.</text>
</comment>
<dbReference type="EMBL" id="CM042049">
    <property type="protein sequence ID" value="KAI3745756.1"/>
    <property type="molecule type" value="Genomic_DNA"/>
</dbReference>
<protein>
    <submittedName>
        <fullName evidence="1">Uncharacterized protein</fullName>
    </submittedName>
</protein>
<name>A0ACB9DGZ2_ARCLA</name>
<accession>A0ACB9DGZ2</accession>